<dbReference type="RefSeq" id="WP_013172156.1">
    <property type="nucleotide sequence ID" value="NC_014219.1"/>
</dbReference>
<feature type="binding site" evidence="7">
    <location>
        <position position="158"/>
    </location>
    <ligand>
        <name>[4Fe-4S] cluster</name>
        <dbReference type="ChEBI" id="CHEBI:49883"/>
        <label>1</label>
    </ligand>
</feature>
<feature type="binding site" evidence="7">
    <location>
        <position position="12"/>
    </location>
    <ligand>
        <name>[4Fe-4S] cluster</name>
        <dbReference type="ChEBI" id="CHEBI:49883"/>
        <label>1</label>
    </ligand>
</feature>
<proteinExistence type="predicted"/>
<feature type="binding site" evidence="7">
    <location>
        <position position="73"/>
    </location>
    <ligand>
        <name>[4Fe-4S] cluster</name>
        <dbReference type="ChEBI" id="CHEBI:49883"/>
        <label>3</label>
    </ligand>
</feature>
<dbReference type="GO" id="GO:0046872">
    <property type="term" value="F:metal ion binding"/>
    <property type="evidence" value="ECO:0007669"/>
    <property type="project" value="UniProtKB-KW"/>
</dbReference>
<feature type="domain" description="4Fe-4S ferredoxin-type" evidence="8">
    <location>
        <begin position="96"/>
        <end position="125"/>
    </location>
</feature>
<evidence type="ECO:0000259" key="8">
    <source>
        <dbReference type="PROSITE" id="PS51379"/>
    </source>
</evidence>
<dbReference type="SUPFAM" id="SSF54862">
    <property type="entry name" value="4Fe-4S ferredoxins"/>
    <property type="match status" value="1"/>
</dbReference>
<dbReference type="CDD" id="cd10562">
    <property type="entry name" value="FDH_b_like"/>
    <property type="match status" value="1"/>
</dbReference>
<dbReference type="PROSITE" id="PS00198">
    <property type="entry name" value="4FE4S_FER_1"/>
    <property type="match status" value="1"/>
</dbReference>
<dbReference type="GO" id="GO:0045333">
    <property type="term" value="P:cellular respiration"/>
    <property type="evidence" value="ECO:0007669"/>
    <property type="project" value="InterPro"/>
</dbReference>
<dbReference type="Gene3D" id="3.30.70.20">
    <property type="match status" value="2"/>
</dbReference>
<feature type="binding site" evidence="7">
    <location>
        <position position="105"/>
    </location>
    <ligand>
        <name>[4Fe-4S] cluster</name>
        <dbReference type="ChEBI" id="CHEBI:49883"/>
        <label>4</label>
    </ligand>
</feature>
<dbReference type="STRING" id="439292.Bsel_1219"/>
<dbReference type="GO" id="GO:0051539">
    <property type="term" value="F:4 iron, 4 sulfur cluster binding"/>
    <property type="evidence" value="ECO:0007669"/>
    <property type="project" value="UniProtKB-KW"/>
</dbReference>
<keyword evidence="10" id="KW-1185">Reference proteome</keyword>
<comment type="subcellular location">
    <subcellularLocation>
        <location evidence="1">Cell envelope</location>
    </subcellularLocation>
</comment>
<keyword evidence="4" id="KW-0677">Repeat</keyword>
<evidence type="ECO:0000256" key="5">
    <source>
        <dbReference type="ARBA" id="ARBA00023004"/>
    </source>
</evidence>
<gene>
    <name evidence="9" type="ordered locus">Bsel_1219</name>
</gene>
<feature type="binding site" evidence="7">
    <location>
        <position position="15"/>
    </location>
    <ligand>
        <name>[4Fe-4S] cluster</name>
        <dbReference type="ChEBI" id="CHEBI:49883"/>
        <label>1</label>
    </ligand>
</feature>
<feature type="domain" description="4Fe-4S ferredoxin-type" evidence="8">
    <location>
        <begin position="64"/>
        <end position="95"/>
    </location>
</feature>
<keyword evidence="3 7" id="KW-0479">Metal-binding</keyword>
<dbReference type="InterPro" id="IPR014603">
    <property type="entry name" value="Formate_DH_Fe-S_su"/>
</dbReference>
<dbReference type="InterPro" id="IPR017900">
    <property type="entry name" value="4Fe4S_Fe_S_CS"/>
</dbReference>
<dbReference type="EMBL" id="CP001791">
    <property type="protein sequence ID" value="ADH98732.1"/>
    <property type="molecule type" value="Genomic_DNA"/>
</dbReference>
<organism evidence="9 10">
    <name type="scientific">Bacillus selenitireducens (strain ATCC 700615 / DSM 15326 / MLS10)</name>
    <dbReference type="NCBI Taxonomy" id="439292"/>
    <lineage>
        <taxon>Bacteria</taxon>
        <taxon>Bacillati</taxon>
        <taxon>Bacillota</taxon>
        <taxon>Bacilli</taxon>
        <taxon>Bacillales</taxon>
        <taxon>Bacillaceae</taxon>
        <taxon>Salisediminibacterium</taxon>
    </lineage>
</organism>
<dbReference type="GO" id="GO:0030313">
    <property type="term" value="C:cell envelope"/>
    <property type="evidence" value="ECO:0007669"/>
    <property type="project" value="UniProtKB-SubCell"/>
</dbReference>
<dbReference type="InterPro" id="IPR017896">
    <property type="entry name" value="4Fe4S_Fe-S-bd"/>
</dbReference>
<evidence type="ECO:0000256" key="2">
    <source>
        <dbReference type="ARBA" id="ARBA00022485"/>
    </source>
</evidence>
<feature type="binding site" evidence="7">
    <location>
        <position position="115"/>
    </location>
    <ligand>
        <name>[4Fe-4S] cluster</name>
        <dbReference type="ChEBI" id="CHEBI:49883"/>
        <label>3</label>
    </ligand>
</feature>
<dbReference type="AlphaFoldDB" id="D6XSE6"/>
<feature type="binding site" evidence="7">
    <location>
        <position position="22"/>
    </location>
    <ligand>
        <name>[4Fe-4S] cluster</name>
        <dbReference type="ChEBI" id="CHEBI:49883"/>
        <label>2</label>
    </ligand>
</feature>
<dbReference type="PROSITE" id="PS51379">
    <property type="entry name" value="4FE4S_FER_2"/>
    <property type="match status" value="2"/>
</dbReference>
<evidence type="ECO:0000256" key="6">
    <source>
        <dbReference type="ARBA" id="ARBA00023014"/>
    </source>
</evidence>
<reference evidence="9" key="1">
    <citation type="submission" date="2009-10" db="EMBL/GenBank/DDBJ databases">
        <title>Complete sequence of Bacillus selenitireducens MLS10.</title>
        <authorList>
            <consortium name="US DOE Joint Genome Institute"/>
            <person name="Lucas S."/>
            <person name="Copeland A."/>
            <person name="Lapidus A."/>
            <person name="Glavina del Rio T."/>
            <person name="Dalin E."/>
            <person name="Tice H."/>
            <person name="Bruce D."/>
            <person name="Goodwin L."/>
            <person name="Pitluck S."/>
            <person name="Sims D."/>
            <person name="Brettin T."/>
            <person name="Detter J.C."/>
            <person name="Han C."/>
            <person name="Larimer F."/>
            <person name="Land M."/>
            <person name="Hauser L."/>
            <person name="Kyrpides N."/>
            <person name="Ovchinnikova G."/>
            <person name="Stolz J."/>
        </authorList>
    </citation>
    <scope>NUCLEOTIDE SEQUENCE [LARGE SCALE GENOMIC DNA]</scope>
    <source>
        <strain evidence="9">MLS10</strain>
    </source>
</reference>
<dbReference type="eggNOG" id="COG0437">
    <property type="taxonomic scope" value="Bacteria"/>
</dbReference>
<dbReference type="Proteomes" id="UP000000271">
    <property type="component" value="Chromosome"/>
</dbReference>
<dbReference type="PIRSF" id="PIRSF036298">
    <property type="entry name" value="FDH_4Fe4S"/>
    <property type="match status" value="1"/>
</dbReference>
<feature type="binding site" evidence="7">
    <location>
        <position position="85"/>
    </location>
    <ligand>
        <name>[4Fe-4S] cluster</name>
        <dbReference type="ChEBI" id="CHEBI:49883"/>
        <label>4</label>
    </ligand>
</feature>
<keyword evidence="5 7" id="KW-0408">Iron</keyword>
<protein>
    <submittedName>
        <fullName evidence="9">4Fe-4S ferredoxin iron-sulfur binding domain protein</fullName>
    </submittedName>
</protein>
<dbReference type="Pfam" id="PF13247">
    <property type="entry name" value="Fer4_11"/>
    <property type="match status" value="1"/>
</dbReference>
<dbReference type="PANTHER" id="PTHR43545">
    <property type="entry name" value="FORMATE DEHYDROGENASE, NITRATE-INDUCIBLE, IRON-SULFUR SUBUNIT"/>
    <property type="match status" value="1"/>
</dbReference>
<feature type="binding site" evidence="7">
    <location>
        <position position="81"/>
    </location>
    <ligand>
        <name>[4Fe-4S] cluster</name>
        <dbReference type="ChEBI" id="CHEBI:49883"/>
        <label>3</label>
    </ligand>
</feature>
<feature type="binding site" evidence="7">
    <location>
        <position position="139"/>
    </location>
    <ligand>
        <name>[4Fe-4S] cluster</name>
        <dbReference type="ChEBI" id="CHEBI:49883"/>
        <label>2</label>
    </ligand>
</feature>
<keyword evidence="6 7" id="KW-0411">Iron-sulfur</keyword>
<evidence type="ECO:0000313" key="9">
    <source>
        <dbReference type="EMBL" id="ADH98732.1"/>
    </source>
</evidence>
<accession>D6XSE6</accession>
<comment type="cofactor">
    <cofactor evidence="7">
        <name>[4Fe-4S] cluster</name>
        <dbReference type="ChEBI" id="CHEBI:49883"/>
    </cofactor>
    <text evidence="7">Binds 4 [4Fe-4S] clusters per subunit.</text>
</comment>
<dbReference type="InterPro" id="IPR051555">
    <property type="entry name" value="FDH_Electron_Transfer_Unit"/>
</dbReference>
<evidence type="ECO:0000256" key="3">
    <source>
        <dbReference type="ARBA" id="ARBA00022723"/>
    </source>
</evidence>
<sequence length="276" mass="30773">MSYAKLVDVTRCDACRACQVACKNWNDLPSDIQAYGGSYQSHEKVNGKTWNVLQMKEYENGSGFEWLFRHSACYHCEDAACEKVCPEGAISTTDMGNVVIDQEQCVGCSYCTQNCPFDIVELADYVNQDGETVQRAQKCTMCDDRIHNGLQPACADVCHMDAIVFGTKEEMKQLAQERLAQVQDRYPNAQIYDPQGVGGTHTIYLLTDDPEVYDMPRDPKVPTSAVVWKDYAQPMGKALLGVTTMAVMTGYVTNKLFNKEGHGSEEEGGHEDVDRD</sequence>
<evidence type="ECO:0000256" key="4">
    <source>
        <dbReference type="ARBA" id="ARBA00022737"/>
    </source>
</evidence>
<evidence type="ECO:0000256" key="7">
    <source>
        <dbReference type="PIRSR" id="PIRSR036298-50"/>
    </source>
</evidence>
<dbReference type="OrthoDB" id="9779457at2"/>
<keyword evidence="2 7" id="KW-0004">4Fe-4S</keyword>
<feature type="binding site" evidence="7">
    <location>
        <position position="111"/>
    </location>
    <ligand>
        <name>[4Fe-4S] cluster</name>
        <dbReference type="ChEBI" id="CHEBI:49883"/>
        <label>4</label>
    </ligand>
</feature>
<name>D6XSE6_BACIE</name>
<evidence type="ECO:0000256" key="1">
    <source>
        <dbReference type="ARBA" id="ARBA00004196"/>
    </source>
</evidence>
<feature type="binding site" evidence="7">
    <location>
        <position position="18"/>
    </location>
    <ligand>
        <name>[4Fe-4S] cluster</name>
        <dbReference type="ChEBI" id="CHEBI:49883"/>
        <label>1</label>
    </ligand>
</feature>
<dbReference type="PANTHER" id="PTHR43545:SF6">
    <property type="entry name" value="FORMATE DEHYDROGENASE, NITRATE-INDUCIBLE, IRON-SULFUR SUBUNIT"/>
    <property type="match status" value="1"/>
</dbReference>
<dbReference type="HOGENOM" id="CLU_043374_0_3_9"/>
<feature type="binding site" evidence="7">
    <location>
        <position position="154"/>
    </location>
    <ligand>
        <name>[4Fe-4S] cluster</name>
        <dbReference type="ChEBI" id="CHEBI:49883"/>
        <label>2</label>
    </ligand>
</feature>
<evidence type="ECO:0000313" key="10">
    <source>
        <dbReference type="Proteomes" id="UP000000271"/>
    </source>
</evidence>
<dbReference type="KEGG" id="bse:Bsel_1219"/>
<dbReference type="GO" id="GO:0015944">
    <property type="term" value="P:formate oxidation"/>
    <property type="evidence" value="ECO:0007669"/>
    <property type="project" value="InterPro"/>
</dbReference>
<feature type="binding site" evidence="7">
    <location>
        <position position="76"/>
    </location>
    <ligand>
        <name>[4Fe-4S] cluster</name>
        <dbReference type="ChEBI" id="CHEBI:49883"/>
        <label>3</label>
    </ligand>
</feature>
<feature type="binding site" evidence="7">
    <location>
        <position position="142"/>
    </location>
    <ligand>
        <name>[4Fe-4S] cluster</name>
        <dbReference type="ChEBI" id="CHEBI:49883"/>
        <label>2</label>
    </ligand>
</feature>
<feature type="binding site" evidence="7">
    <location>
        <position position="108"/>
    </location>
    <ligand>
        <name>[4Fe-4S] cluster</name>
        <dbReference type="ChEBI" id="CHEBI:49883"/>
        <label>4</label>
    </ligand>
</feature>